<gene>
    <name evidence="3" type="ORF">GKD88_07925</name>
    <name evidence="2" type="ORF">GKE08_08520</name>
</gene>
<reference evidence="4 5" key="1">
    <citation type="journal article" date="2019" name="Nat. Med.">
        <title>A library of human gut bacterial isolates paired with longitudinal multiomics data enables mechanistic microbiome research.</title>
        <authorList>
            <person name="Poyet M."/>
            <person name="Groussin M."/>
            <person name="Gibbons S.M."/>
            <person name="Avila-Pacheco J."/>
            <person name="Jiang X."/>
            <person name="Kearney S.M."/>
            <person name="Perrotta A.R."/>
            <person name="Berdy B."/>
            <person name="Zhao S."/>
            <person name="Lieberman T.D."/>
            <person name="Swanson P.K."/>
            <person name="Smith M."/>
            <person name="Roesemann S."/>
            <person name="Alexander J.E."/>
            <person name="Rich S.A."/>
            <person name="Livny J."/>
            <person name="Vlamakis H."/>
            <person name="Clish C."/>
            <person name="Bullock K."/>
            <person name="Deik A."/>
            <person name="Scott J."/>
            <person name="Pierce K.A."/>
            <person name="Xavier R.J."/>
            <person name="Alm E.J."/>
        </authorList>
    </citation>
    <scope>NUCLEOTIDE SEQUENCE [LARGE SCALE GENOMIC DNA]</scope>
    <source>
        <strain evidence="2 4">BIOML-A4</strain>
        <strain evidence="3 5">BIOML-A5</strain>
    </source>
</reference>
<keyword evidence="1" id="KW-0812">Transmembrane</keyword>
<evidence type="ECO:0000313" key="4">
    <source>
        <dbReference type="Proteomes" id="UP000433575"/>
    </source>
</evidence>
<feature type="transmembrane region" description="Helical" evidence="1">
    <location>
        <begin position="90"/>
        <end position="112"/>
    </location>
</feature>
<dbReference type="EMBL" id="WKPI01000011">
    <property type="protein sequence ID" value="MSC33047.1"/>
    <property type="molecule type" value="Genomic_DNA"/>
</dbReference>
<evidence type="ECO:0000313" key="3">
    <source>
        <dbReference type="EMBL" id="MSC33047.1"/>
    </source>
</evidence>
<organism evidence="2 4">
    <name type="scientific">Holdemania massiliensis</name>
    <dbReference type="NCBI Taxonomy" id="1468449"/>
    <lineage>
        <taxon>Bacteria</taxon>
        <taxon>Bacillati</taxon>
        <taxon>Bacillota</taxon>
        <taxon>Erysipelotrichia</taxon>
        <taxon>Erysipelotrichales</taxon>
        <taxon>Erysipelotrichaceae</taxon>
        <taxon>Holdemania</taxon>
    </lineage>
</organism>
<dbReference type="Proteomes" id="UP000433575">
    <property type="component" value="Unassembled WGS sequence"/>
</dbReference>
<evidence type="ECO:0000256" key="1">
    <source>
        <dbReference type="SAM" id="Phobius"/>
    </source>
</evidence>
<proteinExistence type="predicted"/>
<feature type="transmembrane region" description="Helical" evidence="1">
    <location>
        <begin position="35"/>
        <end position="53"/>
    </location>
</feature>
<name>A0A6N7S6I4_9FIRM</name>
<evidence type="ECO:0000313" key="5">
    <source>
        <dbReference type="Proteomes" id="UP000480929"/>
    </source>
</evidence>
<accession>A0A6N7S6I4</accession>
<protein>
    <submittedName>
        <fullName evidence="2">Uncharacterized protein</fullName>
    </submittedName>
</protein>
<keyword evidence="5" id="KW-1185">Reference proteome</keyword>
<keyword evidence="1" id="KW-0472">Membrane</keyword>
<dbReference type="EMBL" id="WKPJ01000010">
    <property type="protein sequence ID" value="MSA89369.1"/>
    <property type="molecule type" value="Genomic_DNA"/>
</dbReference>
<keyword evidence="1" id="KW-1133">Transmembrane helix</keyword>
<dbReference type="OrthoDB" id="1655478at2"/>
<dbReference type="AlphaFoldDB" id="A0A6N7S6I4"/>
<comment type="caution">
    <text evidence="2">The sequence shown here is derived from an EMBL/GenBank/DDBJ whole genome shotgun (WGS) entry which is preliminary data.</text>
</comment>
<dbReference type="GeneID" id="42457134"/>
<evidence type="ECO:0000313" key="2">
    <source>
        <dbReference type="EMBL" id="MSA89369.1"/>
    </source>
</evidence>
<sequence length="115" mass="12747">MKKLNVFNTVLLVLGLSALLFAINAYRKTLLLFNPQAVIAAYFTFGLFIGLAFHRKDIQKISKASIISAFCIGLLYLFLLSLTAPQFNAFRLILISDTSMLLLGLGLIEILFCGK</sequence>
<feature type="transmembrane region" description="Helical" evidence="1">
    <location>
        <begin position="65"/>
        <end position="84"/>
    </location>
</feature>
<dbReference type="Proteomes" id="UP000480929">
    <property type="component" value="Unassembled WGS sequence"/>
</dbReference>
<dbReference type="RefSeq" id="WP_020225332.1">
    <property type="nucleotide sequence ID" value="NZ_AP031450.1"/>
</dbReference>